<dbReference type="InterPro" id="IPR029063">
    <property type="entry name" value="SAM-dependent_MTases_sf"/>
</dbReference>
<dbReference type="InterPro" id="IPR013216">
    <property type="entry name" value="Methyltransf_11"/>
</dbReference>
<sequence>MNSFNWTVKSKQEWNDRADFWNSRSKSMWDSGSRRDIIPFLTSHLHSQAKVLDVGCGDGYGTYKLHALGYDAVGVDISEEMIAYAKKRGTTIPFYVADASNLPVEIESVDAILSINVLEWVEVPAIALQELKRVLRKGGLLCVGILGPTAGPRATGFRKVYGEKTISNSMMPWEFQKLAIEMGFELEDELAVYKEGVTERHYEGLSTQLKQAISFMWVFLLRKK</sequence>
<dbReference type="CDD" id="cd02440">
    <property type="entry name" value="AdoMet_MTases"/>
    <property type="match status" value="1"/>
</dbReference>
<dbReference type="Proteomes" id="UP000681870">
    <property type="component" value="Unassembled WGS sequence"/>
</dbReference>
<reference evidence="2 3" key="1">
    <citation type="submission" date="2021-05" db="EMBL/GenBank/DDBJ databases">
        <title>Ornithinibacillus massiliensis sp. nov.</title>
        <authorList>
            <person name="Iwaza R."/>
            <person name="Lagier J.-C."/>
            <person name="Raoult D."/>
        </authorList>
    </citation>
    <scope>NUCLEOTIDE SEQUENCE [LARGE SCALE GENOMIC DNA]</scope>
    <source>
        <strain evidence="2 3">Marseille-P3601</strain>
    </source>
</reference>
<protein>
    <submittedName>
        <fullName evidence="2">Class I SAM-dependent methyltransferase</fullName>
    </submittedName>
</protein>
<dbReference type="GO" id="GO:0008168">
    <property type="term" value="F:methyltransferase activity"/>
    <property type="evidence" value="ECO:0007669"/>
    <property type="project" value="UniProtKB-KW"/>
</dbReference>
<name>A0ABS5MGN7_9BACI</name>
<dbReference type="EMBL" id="JAGXBY010000005">
    <property type="protein sequence ID" value="MBS3681505.1"/>
    <property type="molecule type" value="Genomic_DNA"/>
</dbReference>
<dbReference type="GO" id="GO:0032259">
    <property type="term" value="P:methylation"/>
    <property type="evidence" value="ECO:0007669"/>
    <property type="project" value="UniProtKB-KW"/>
</dbReference>
<dbReference type="RefSeq" id="WP_211742353.1">
    <property type="nucleotide sequence ID" value="NZ_JAGXBY010000005.1"/>
</dbReference>
<keyword evidence="2" id="KW-0808">Transferase</keyword>
<organism evidence="2 3">
    <name type="scientific">Ornithinibacillus massiliensis</name>
    <dbReference type="NCBI Taxonomy" id="1944633"/>
    <lineage>
        <taxon>Bacteria</taxon>
        <taxon>Bacillati</taxon>
        <taxon>Bacillota</taxon>
        <taxon>Bacilli</taxon>
        <taxon>Bacillales</taxon>
        <taxon>Bacillaceae</taxon>
        <taxon>Ornithinibacillus</taxon>
    </lineage>
</organism>
<gene>
    <name evidence="2" type="ORF">KGF86_14985</name>
</gene>
<keyword evidence="2" id="KW-0489">Methyltransferase</keyword>
<evidence type="ECO:0000313" key="3">
    <source>
        <dbReference type="Proteomes" id="UP000681870"/>
    </source>
</evidence>
<dbReference type="PANTHER" id="PTHR43861">
    <property type="entry name" value="TRANS-ACONITATE 2-METHYLTRANSFERASE-RELATED"/>
    <property type="match status" value="1"/>
</dbReference>
<proteinExistence type="predicted"/>
<dbReference type="Gene3D" id="3.40.50.150">
    <property type="entry name" value="Vaccinia Virus protein VP39"/>
    <property type="match status" value="1"/>
</dbReference>
<dbReference type="SUPFAM" id="SSF53335">
    <property type="entry name" value="S-adenosyl-L-methionine-dependent methyltransferases"/>
    <property type="match status" value="1"/>
</dbReference>
<dbReference type="Pfam" id="PF08241">
    <property type="entry name" value="Methyltransf_11"/>
    <property type="match status" value="1"/>
</dbReference>
<evidence type="ECO:0000313" key="2">
    <source>
        <dbReference type="EMBL" id="MBS3681505.1"/>
    </source>
</evidence>
<evidence type="ECO:0000259" key="1">
    <source>
        <dbReference type="Pfam" id="PF08241"/>
    </source>
</evidence>
<feature type="domain" description="Methyltransferase type 11" evidence="1">
    <location>
        <begin position="52"/>
        <end position="142"/>
    </location>
</feature>
<comment type="caution">
    <text evidence="2">The sequence shown here is derived from an EMBL/GenBank/DDBJ whole genome shotgun (WGS) entry which is preliminary data.</text>
</comment>
<accession>A0ABS5MGN7</accession>
<keyword evidence="3" id="KW-1185">Reference proteome</keyword>